<proteinExistence type="predicted"/>
<dbReference type="Gene3D" id="3.30.420.10">
    <property type="entry name" value="Ribonuclease H-like superfamily/Ribonuclease H"/>
    <property type="match status" value="1"/>
</dbReference>
<protein>
    <recommendedName>
        <fullName evidence="1">Tc1-like transposase DDE domain-containing protein</fullName>
    </recommendedName>
</protein>
<comment type="caution">
    <text evidence="2">The sequence shown here is derived from an EMBL/GenBank/DDBJ whole genome shotgun (WGS) entry which is preliminary data.</text>
</comment>
<dbReference type="Proteomes" id="UP000237271">
    <property type="component" value="Unassembled WGS sequence"/>
</dbReference>
<dbReference type="PANTHER" id="PTHR46564:SF1">
    <property type="entry name" value="TRANSPOSASE"/>
    <property type="match status" value="1"/>
</dbReference>
<evidence type="ECO:0000313" key="3">
    <source>
        <dbReference type="Proteomes" id="UP000237271"/>
    </source>
</evidence>
<organism evidence="2 3">
    <name type="scientific">Phytophthora palmivora</name>
    <dbReference type="NCBI Taxonomy" id="4796"/>
    <lineage>
        <taxon>Eukaryota</taxon>
        <taxon>Sar</taxon>
        <taxon>Stramenopiles</taxon>
        <taxon>Oomycota</taxon>
        <taxon>Peronosporomycetes</taxon>
        <taxon>Peronosporales</taxon>
        <taxon>Peronosporaceae</taxon>
        <taxon>Phytophthora</taxon>
    </lineage>
</organism>
<gene>
    <name evidence="2" type="ORF">PHPALM_19946</name>
</gene>
<reference evidence="2 3" key="1">
    <citation type="journal article" date="2017" name="Genome Biol. Evol.">
        <title>Phytophthora megakarya and P. palmivora, closely related causal agents of cacao black pod rot, underwent increases in genome sizes and gene numbers by different mechanisms.</title>
        <authorList>
            <person name="Ali S.S."/>
            <person name="Shao J."/>
            <person name="Lary D.J."/>
            <person name="Kronmiller B."/>
            <person name="Shen D."/>
            <person name="Strem M.D."/>
            <person name="Amoako-Attah I."/>
            <person name="Akrofi A.Y."/>
            <person name="Begoude B.A."/>
            <person name="Ten Hoopen G.M."/>
            <person name="Coulibaly K."/>
            <person name="Kebe B.I."/>
            <person name="Melnick R.L."/>
            <person name="Guiltinan M.J."/>
            <person name="Tyler B.M."/>
            <person name="Meinhardt L.W."/>
            <person name="Bailey B.A."/>
        </authorList>
    </citation>
    <scope>NUCLEOTIDE SEQUENCE [LARGE SCALE GENOMIC DNA]</scope>
    <source>
        <strain evidence="3">sbr112.9</strain>
    </source>
</reference>
<dbReference type="OrthoDB" id="121647at2759"/>
<keyword evidence="3" id="KW-1185">Reference proteome</keyword>
<dbReference type="InterPro" id="IPR036397">
    <property type="entry name" value="RNaseH_sf"/>
</dbReference>
<dbReference type="AlphaFoldDB" id="A0A2P4XG31"/>
<name>A0A2P4XG31_9STRA</name>
<evidence type="ECO:0000313" key="2">
    <source>
        <dbReference type="EMBL" id="POM64510.1"/>
    </source>
</evidence>
<evidence type="ECO:0000259" key="1">
    <source>
        <dbReference type="Pfam" id="PF13358"/>
    </source>
</evidence>
<dbReference type="Pfam" id="PF13358">
    <property type="entry name" value="DDE_3"/>
    <property type="match status" value="1"/>
</dbReference>
<feature type="domain" description="Tc1-like transposase DDE" evidence="1">
    <location>
        <begin position="147"/>
        <end position="280"/>
    </location>
</feature>
<dbReference type="PANTHER" id="PTHR46564">
    <property type="entry name" value="TRANSPOSASE"/>
    <property type="match status" value="1"/>
</dbReference>
<dbReference type="GO" id="GO:0003676">
    <property type="term" value="F:nucleic acid binding"/>
    <property type="evidence" value="ECO:0007669"/>
    <property type="project" value="InterPro"/>
</dbReference>
<sequence length="325" mass="36858">MSTPNNRYTLGIKQRILESARTGEDWERVPNENNVNFDTARYCAVAMQPFARGGKQIAKMTDEGFAYLMSQSTIKPDLTLRQLADQLSGACSISACPQTIKNHLDARLITMKQFHKEPQYMNPVKNKLKPRDYLIRLQQLKAMGKSVIYMDETNFNLWSSRTCGRSPRGPRAVKKVLAGGGQNLQVIACIGKGGVVYYEMKLGSNWHFHSNEFIRNTLRKFEDLSNNVVVLDNAPCHARVEEVFREPEFKGATLLRLGPYSPMLNPIENVFSSFKSAMKDFMTDHRATRTLFPEVATPVLCSACYRHTLSFHVKVTDLEDMLVGH</sequence>
<dbReference type="InterPro" id="IPR038717">
    <property type="entry name" value="Tc1-like_DDE_dom"/>
</dbReference>
<accession>A0A2P4XG31</accession>
<dbReference type="EMBL" id="NCKW01011089">
    <property type="protein sequence ID" value="POM64510.1"/>
    <property type="molecule type" value="Genomic_DNA"/>
</dbReference>